<feature type="region of interest" description="Disordered" evidence="1">
    <location>
        <begin position="1"/>
        <end position="50"/>
    </location>
</feature>
<dbReference type="InterPro" id="IPR003034">
    <property type="entry name" value="SAP_dom"/>
</dbReference>
<dbReference type="Gene3D" id="1.25.70.10">
    <property type="entry name" value="Transcription termination factor 3, mitochondrial"/>
    <property type="match status" value="1"/>
</dbReference>
<evidence type="ECO:0000256" key="1">
    <source>
        <dbReference type="SAM" id="MobiDB-lite"/>
    </source>
</evidence>
<accession>A0A813K651</accession>
<name>A0A813K651_POLGL</name>
<dbReference type="Gene3D" id="1.10.720.30">
    <property type="entry name" value="SAP domain"/>
    <property type="match status" value="1"/>
</dbReference>
<feature type="compositionally biased region" description="Pro residues" evidence="1">
    <location>
        <begin position="22"/>
        <end position="34"/>
    </location>
</feature>
<organism evidence="3 4">
    <name type="scientific">Polarella glacialis</name>
    <name type="common">Dinoflagellate</name>
    <dbReference type="NCBI Taxonomy" id="89957"/>
    <lineage>
        <taxon>Eukaryota</taxon>
        <taxon>Sar</taxon>
        <taxon>Alveolata</taxon>
        <taxon>Dinophyceae</taxon>
        <taxon>Suessiales</taxon>
        <taxon>Suessiaceae</taxon>
        <taxon>Polarella</taxon>
    </lineage>
</organism>
<dbReference type="InterPro" id="IPR038538">
    <property type="entry name" value="MTERF_sf"/>
</dbReference>
<protein>
    <recommendedName>
        <fullName evidence="2">SAP domain-containing protein</fullName>
    </recommendedName>
</protein>
<dbReference type="Proteomes" id="UP000626109">
    <property type="component" value="Unassembled WGS sequence"/>
</dbReference>
<dbReference type="Pfam" id="PF02037">
    <property type="entry name" value="SAP"/>
    <property type="match status" value="1"/>
</dbReference>
<dbReference type="SMART" id="SM00513">
    <property type="entry name" value="SAP"/>
    <property type="match status" value="1"/>
</dbReference>
<feature type="non-terminal residue" evidence="3">
    <location>
        <position position="1"/>
    </location>
</feature>
<feature type="non-terminal residue" evidence="3">
    <location>
        <position position="283"/>
    </location>
</feature>
<proteinExistence type="predicted"/>
<comment type="caution">
    <text evidence="3">The sequence shown here is derived from an EMBL/GenBank/DDBJ whole genome shotgun (WGS) entry which is preliminary data.</text>
</comment>
<sequence>EEAERKFVSYDGGGGFEVEKAPPAPPPRAPPPPRLEANKVKEVTEEDTSQLKLPQIKEMLRSRGLPMNGKKAELLERLAAAPSVTPARQAELLEQLAAGKSSTSSDLLDKAPLRTKTASSNARLATEFLEKELQLPPDEAVSVAKDCKELQEASLDTLLTTLAFLEEELMPGRHPWAAVARQDARLLAAPVELLRESLVWLEEFLWNQDWSSGFGRQALSTAIQNRPYLLYQGADALEETAAWLEQHGVDDDSVRRYVAHSPTAVPFPIEPYPWLELLQLGAG</sequence>
<dbReference type="AlphaFoldDB" id="A0A813K651"/>
<dbReference type="InterPro" id="IPR036361">
    <property type="entry name" value="SAP_dom_sf"/>
</dbReference>
<reference evidence="3" key="1">
    <citation type="submission" date="2021-02" db="EMBL/GenBank/DDBJ databases">
        <authorList>
            <person name="Dougan E. K."/>
            <person name="Rhodes N."/>
            <person name="Thang M."/>
            <person name="Chan C."/>
        </authorList>
    </citation>
    <scope>NUCLEOTIDE SEQUENCE</scope>
</reference>
<evidence type="ECO:0000313" key="4">
    <source>
        <dbReference type="Proteomes" id="UP000626109"/>
    </source>
</evidence>
<evidence type="ECO:0000259" key="2">
    <source>
        <dbReference type="PROSITE" id="PS50800"/>
    </source>
</evidence>
<feature type="domain" description="SAP" evidence="2">
    <location>
        <begin position="48"/>
        <end position="82"/>
    </location>
</feature>
<gene>
    <name evidence="3" type="ORF">PGLA2088_LOCUS30571</name>
</gene>
<evidence type="ECO:0000313" key="3">
    <source>
        <dbReference type="EMBL" id="CAE8698102.1"/>
    </source>
</evidence>
<dbReference type="PROSITE" id="PS50800">
    <property type="entry name" value="SAP"/>
    <property type="match status" value="1"/>
</dbReference>
<dbReference type="EMBL" id="CAJNNW010028877">
    <property type="protein sequence ID" value="CAE8698102.1"/>
    <property type="molecule type" value="Genomic_DNA"/>
</dbReference>
<dbReference type="SUPFAM" id="SSF68906">
    <property type="entry name" value="SAP domain"/>
    <property type="match status" value="1"/>
</dbReference>